<feature type="signal peptide" evidence="7">
    <location>
        <begin position="1"/>
        <end position="23"/>
    </location>
</feature>
<gene>
    <name evidence="9" type="primary">bla</name>
    <name evidence="9" type="ORF">GXW71_08015</name>
</gene>
<evidence type="ECO:0000256" key="1">
    <source>
        <dbReference type="ARBA" id="ARBA00001526"/>
    </source>
</evidence>
<name>A0ABS5EVK7_9PROT</name>
<comment type="catalytic activity">
    <reaction evidence="1 6">
        <text>a beta-lactam + H2O = a substituted beta-amino acid</text>
        <dbReference type="Rhea" id="RHEA:20401"/>
        <dbReference type="ChEBI" id="CHEBI:15377"/>
        <dbReference type="ChEBI" id="CHEBI:35627"/>
        <dbReference type="ChEBI" id="CHEBI:140347"/>
        <dbReference type="EC" id="3.5.2.6"/>
    </reaction>
</comment>
<comment type="caution">
    <text evidence="9">The sequence shown here is derived from an EMBL/GenBank/DDBJ whole genome shotgun (WGS) entry which is preliminary data.</text>
</comment>
<evidence type="ECO:0000313" key="9">
    <source>
        <dbReference type="EMBL" id="MBR0664299.1"/>
    </source>
</evidence>
<dbReference type="EMBL" id="JAAGBB010000007">
    <property type="protein sequence ID" value="MBR0664299.1"/>
    <property type="molecule type" value="Genomic_DNA"/>
</dbReference>
<dbReference type="Proteomes" id="UP001196870">
    <property type="component" value="Unassembled WGS sequence"/>
</dbReference>
<dbReference type="SUPFAM" id="SSF56601">
    <property type="entry name" value="beta-lactamase/transpeptidase-like"/>
    <property type="match status" value="1"/>
</dbReference>
<dbReference type="PROSITE" id="PS00146">
    <property type="entry name" value="BETA_LACTAMASE_A"/>
    <property type="match status" value="1"/>
</dbReference>
<keyword evidence="5 6" id="KW-0046">Antibiotic resistance</keyword>
<dbReference type="NCBIfam" id="NF033103">
    <property type="entry name" value="bla_class_A"/>
    <property type="match status" value="1"/>
</dbReference>
<feature type="chain" id="PRO_5047290827" description="Beta-lactamase" evidence="7">
    <location>
        <begin position="24"/>
        <end position="286"/>
    </location>
</feature>
<dbReference type="Gene3D" id="3.40.710.10">
    <property type="entry name" value="DD-peptidase/beta-lactamase superfamily"/>
    <property type="match status" value="1"/>
</dbReference>
<feature type="domain" description="Beta-lactamase class A catalytic" evidence="8">
    <location>
        <begin position="44"/>
        <end position="259"/>
    </location>
</feature>
<dbReference type="Pfam" id="PF13354">
    <property type="entry name" value="Beta-lactamase2"/>
    <property type="match status" value="1"/>
</dbReference>
<proteinExistence type="inferred from homology"/>
<organism evidence="9 10">
    <name type="scientific">Plastoroseomonas hellenica</name>
    <dbReference type="NCBI Taxonomy" id="2687306"/>
    <lineage>
        <taxon>Bacteria</taxon>
        <taxon>Pseudomonadati</taxon>
        <taxon>Pseudomonadota</taxon>
        <taxon>Alphaproteobacteria</taxon>
        <taxon>Acetobacterales</taxon>
        <taxon>Acetobacteraceae</taxon>
        <taxon>Plastoroseomonas</taxon>
    </lineage>
</organism>
<dbReference type="PANTHER" id="PTHR35333:SF3">
    <property type="entry name" value="BETA-LACTAMASE-TYPE TRANSPEPTIDASE FOLD CONTAINING PROTEIN"/>
    <property type="match status" value="1"/>
</dbReference>
<evidence type="ECO:0000259" key="8">
    <source>
        <dbReference type="Pfam" id="PF13354"/>
    </source>
</evidence>
<comment type="similarity">
    <text evidence="2 6">Belongs to the class-A beta-lactamase family.</text>
</comment>
<reference evidence="10" key="1">
    <citation type="journal article" date="2021" name="Syst. Appl. Microbiol.">
        <title>Roseomonas hellenica sp. nov., isolated from roots of wild-growing Alkanna tinctoria.</title>
        <authorList>
            <person name="Rat A."/>
            <person name="Naranjo H.D."/>
            <person name="Lebbe L."/>
            <person name="Cnockaert M."/>
            <person name="Krigas N."/>
            <person name="Grigoriadou K."/>
            <person name="Maloupa E."/>
            <person name="Willems A."/>
        </authorList>
    </citation>
    <scope>NUCLEOTIDE SEQUENCE [LARGE SCALE GENOMIC DNA]</scope>
    <source>
        <strain evidence="10">LMG 31523</strain>
    </source>
</reference>
<evidence type="ECO:0000313" key="10">
    <source>
        <dbReference type="Proteomes" id="UP001196870"/>
    </source>
</evidence>
<protein>
    <recommendedName>
        <fullName evidence="3 6">Beta-lactamase</fullName>
        <ecNumber evidence="3 6">3.5.2.6</ecNumber>
    </recommendedName>
</protein>
<evidence type="ECO:0000256" key="5">
    <source>
        <dbReference type="ARBA" id="ARBA00023251"/>
    </source>
</evidence>
<dbReference type="EC" id="3.5.2.6" evidence="3 6"/>
<keyword evidence="4 6" id="KW-0378">Hydrolase</keyword>
<keyword evidence="10" id="KW-1185">Reference proteome</keyword>
<evidence type="ECO:0000256" key="4">
    <source>
        <dbReference type="ARBA" id="ARBA00022801"/>
    </source>
</evidence>
<evidence type="ECO:0000256" key="7">
    <source>
        <dbReference type="SAM" id="SignalP"/>
    </source>
</evidence>
<dbReference type="InterPro" id="IPR000871">
    <property type="entry name" value="Beta-lactam_class-A"/>
</dbReference>
<accession>A0ABS5EVK7</accession>
<dbReference type="PRINTS" id="PR00118">
    <property type="entry name" value="BLACTAMASEA"/>
</dbReference>
<evidence type="ECO:0000256" key="6">
    <source>
        <dbReference type="RuleBase" id="RU361140"/>
    </source>
</evidence>
<dbReference type="PANTHER" id="PTHR35333">
    <property type="entry name" value="BETA-LACTAMASE"/>
    <property type="match status" value="1"/>
</dbReference>
<dbReference type="InterPro" id="IPR023650">
    <property type="entry name" value="Beta-lactam_class-A_AS"/>
</dbReference>
<keyword evidence="7" id="KW-0732">Signal</keyword>
<evidence type="ECO:0000256" key="2">
    <source>
        <dbReference type="ARBA" id="ARBA00009009"/>
    </source>
</evidence>
<dbReference type="RefSeq" id="WP_211851895.1">
    <property type="nucleotide sequence ID" value="NZ_JAAGBB010000007.1"/>
</dbReference>
<evidence type="ECO:0000256" key="3">
    <source>
        <dbReference type="ARBA" id="ARBA00012865"/>
    </source>
</evidence>
<dbReference type="InterPro" id="IPR045155">
    <property type="entry name" value="Beta-lactam_cat"/>
</dbReference>
<dbReference type="InterPro" id="IPR012338">
    <property type="entry name" value="Beta-lactam/transpept-like"/>
</dbReference>
<sequence length="286" mass="29846">MIGRRTLALGATLAMTAAHQARAAEEALPAALARIERESGGRLGVAVLDTGSGFRAAHRGQERFPMCSTFKLLLAAAVLARADAGQESLDRRIRIPREALIAHSPVTETRVGRDMSLAELCAATTTISDNAAANLLLPTIGGPAGLTAWLRSIGDAVTRLDRFEPELNVVPPGDERDTTTPAAMLADMQALALGDRLSAPSRAQLLGWMLDCRTNDTRLKAGLPAGWRIGSKTGTHSPTSNDVGILWPPGRAPVLVAAFLTSAAASPERRDASLAAVGRAVAAALA</sequence>